<dbReference type="InterPro" id="IPR027368">
    <property type="entry name" value="MnmE_dom2"/>
</dbReference>
<keyword evidence="4 7" id="KW-0547">Nucleotide-binding</keyword>
<feature type="binding site" evidence="7">
    <location>
        <position position="222"/>
    </location>
    <ligand>
        <name>K(+)</name>
        <dbReference type="ChEBI" id="CHEBI:29103"/>
    </ligand>
</feature>
<evidence type="ECO:0000256" key="6">
    <source>
        <dbReference type="ARBA" id="ARBA00023134"/>
    </source>
</evidence>
<comment type="function">
    <text evidence="7">Exhibits a very high intrinsic GTPase hydrolysis rate. Involved in the addition of a carboxymethylaminomethyl (cmnm) group at the wobble position (U34) of certain tRNAs, forming tRNA-cmnm(5)s(2)U34.</text>
</comment>
<feature type="binding site" evidence="7">
    <location>
        <position position="78"/>
    </location>
    <ligand>
        <name>(6S)-5-formyl-5,6,7,8-tetrahydrofolate</name>
        <dbReference type="ChEBI" id="CHEBI:57457"/>
    </ligand>
</feature>
<dbReference type="RefSeq" id="WP_157801499.1">
    <property type="nucleotide sequence ID" value="NZ_CP024798.1"/>
</dbReference>
<keyword evidence="7" id="KW-0460">Magnesium</keyword>
<dbReference type="Gene3D" id="3.40.50.300">
    <property type="entry name" value="P-loop containing nucleotide triphosphate hydrolases"/>
    <property type="match status" value="1"/>
</dbReference>
<dbReference type="InterPro" id="IPR027266">
    <property type="entry name" value="TrmE/GcvT-like"/>
</dbReference>
<dbReference type="CDD" id="cd14858">
    <property type="entry name" value="TrmE_N"/>
    <property type="match status" value="1"/>
</dbReference>
<comment type="subcellular location">
    <subcellularLocation>
        <location evidence="7">Cytoplasm</location>
    </subcellularLocation>
</comment>
<comment type="caution">
    <text evidence="7">Lacks conserved residue(s) required for the propagation of feature annotation.</text>
</comment>
<comment type="cofactor">
    <cofactor evidence="7">
        <name>K(+)</name>
        <dbReference type="ChEBI" id="CHEBI:29103"/>
    </cofactor>
    <text evidence="7">Binds 1 potassium ion per subunit.</text>
</comment>
<evidence type="ECO:0000256" key="7">
    <source>
        <dbReference type="HAMAP-Rule" id="MF_00379"/>
    </source>
</evidence>
<dbReference type="Gene3D" id="3.30.1360.120">
    <property type="entry name" value="Probable tRNA modification gtpase trme, domain 1"/>
    <property type="match status" value="1"/>
</dbReference>
<comment type="subunit">
    <text evidence="7">Homodimer. Heterotetramer of two MnmE and two MnmG subunits.</text>
</comment>
<gene>
    <name evidence="7" type="primary">mnmE</name>
    <name evidence="7" type="synonym">trmE</name>
    <name evidence="10" type="ORF">CUN91_00475</name>
</gene>
<accession>A0A2K8K496</accession>
<dbReference type="GO" id="GO:0046872">
    <property type="term" value="F:metal ion binding"/>
    <property type="evidence" value="ECO:0007669"/>
    <property type="project" value="UniProtKB-KW"/>
</dbReference>
<feature type="binding site" evidence="7">
    <location>
        <begin position="266"/>
        <end position="269"/>
    </location>
    <ligand>
        <name>GTP</name>
        <dbReference type="ChEBI" id="CHEBI:37565"/>
    </ligand>
</feature>
<keyword evidence="5 7" id="KW-0630">Potassium</keyword>
<keyword evidence="7" id="KW-0479">Metal-binding</keyword>
<evidence type="ECO:0000259" key="9">
    <source>
        <dbReference type="Pfam" id="PF10396"/>
    </source>
</evidence>
<dbReference type="Proteomes" id="UP000230531">
    <property type="component" value="Chromosome"/>
</dbReference>
<dbReference type="InterPro" id="IPR004520">
    <property type="entry name" value="GTPase_MnmE"/>
</dbReference>
<dbReference type="GO" id="GO:0030488">
    <property type="term" value="P:tRNA methylation"/>
    <property type="evidence" value="ECO:0007669"/>
    <property type="project" value="TreeGrafter"/>
</dbReference>
<dbReference type="EC" id="3.6.-.-" evidence="7"/>
<feature type="domain" description="G" evidence="8">
    <location>
        <begin position="215"/>
        <end position="331"/>
    </location>
</feature>
<evidence type="ECO:0000256" key="2">
    <source>
        <dbReference type="ARBA" id="ARBA00022490"/>
    </source>
</evidence>
<evidence type="ECO:0000259" key="8">
    <source>
        <dbReference type="Pfam" id="PF01926"/>
    </source>
</evidence>
<dbReference type="PANTHER" id="PTHR42714:SF2">
    <property type="entry name" value="TRNA MODIFICATION GTPASE GTPBP3, MITOCHONDRIAL"/>
    <property type="match status" value="1"/>
</dbReference>
<evidence type="ECO:0000256" key="4">
    <source>
        <dbReference type="ARBA" id="ARBA00022741"/>
    </source>
</evidence>
<name>A0A2K8K496_CARRU</name>
<dbReference type="Gene3D" id="1.20.120.430">
    <property type="entry name" value="tRNA modification GTPase MnmE domain 2"/>
    <property type="match status" value="1"/>
</dbReference>
<feature type="domain" description="GTP-binding protein TrmE N-terminal" evidence="9">
    <location>
        <begin position="5"/>
        <end position="117"/>
    </location>
</feature>
<dbReference type="Pfam" id="PF01926">
    <property type="entry name" value="MMR_HSR1"/>
    <property type="match status" value="1"/>
</dbReference>
<evidence type="ECO:0000256" key="1">
    <source>
        <dbReference type="ARBA" id="ARBA00011043"/>
    </source>
</evidence>
<dbReference type="NCBIfam" id="TIGR00231">
    <property type="entry name" value="small_GTP"/>
    <property type="match status" value="1"/>
</dbReference>
<feature type="binding site" evidence="7">
    <location>
        <position position="246"/>
    </location>
    <ligand>
        <name>K(+)</name>
        <dbReference type="ChEBI" id="CHEBI:29103"/>
    </ligand>
</feature>
<feature type="binding site" evidence="7">
    <location>
        <position position="226"/>
    </location>
    <ligand>
        <name>Mg(2+)</name>
        <dbReference type="ChEBI" id="CHEBI:18420"/>
    </ligand>
</feature>
<proteinExistence type="inferred from homology"/>
<keyword evidence="6 7" id="KW-0342">GTP-binding</keyword>
<dbReference type="PANTHER" id="PTHR42714">
    <property type="entry name" value="TRNA MODIFICATION GTPASE GTPBP3"/>
    <property type="match status" value="1"/>
</dbReference>
<dbReference type="HAMAP" id="MF_00379">
    <property type="entry name" value="GTPase_MnmE"/>
    <property type="match status" value="1"/>
</dbReference>
<keyword evidence="3 7" id="KW-0819">tRNA processing</keyword>
<feature type="binding site" evidence="7">
    <location>
        <position position="117"/>
    </location>
    <ligand>
        <name>(6S)-5-formyl-5,6,7,8-tetrahydrofolate</name>
        <dbReference type="ChEBI" id="CHEBI:57457"/>
    </ligand>
</feature>
<dbReference type="InterPro" id="IPR018948">
    <property type="entry name" value="GTP-bd_TrmE_N"/>
</dbReference>
<evidence type="ECO:0000256" key="5">
    <source>
        <dbReference type="ARBA" id="ARBA00022958"/>
    </source>
</evidence>
<reference evidence="10 11" key="1">
    <citation type="submission" date="2017-11" db="EMBL/GenBank/DDBJ databases">
        <title>The genome sequence of Candidatus Carsonella ruddii from the psyllid Bactericera trigonica.</title>
        <authorList>
            <person name="Katsir L."/>
            <person name="Zhepu R."/>
            <person name="Piasezky A."/>
            <person name="Jong J."/>
            <person name="Sela N."/>
            <person name="Freilich S."/>
            <person name="Bahar O."/>
        </authorList>
    </citation>
    <scope>NUCLEOTIDE SEQUENCE [LARGE SCALE GENOMIC DNA]</scope>
    <source>
        <strain evidence="10 11">BT</strain>
    </source>
</reference>
<feature type="binding site" evidence="7">
    <location>
        <position position="247"/>
    </location>
    <ligand>
        <name>Mg(2+)</name>
        <dbReference type="ChEBI" id="CHEBI:18420"/>
    </ligand>
</feature>
<feature type="binding site" evidence="7">
    <location>
        <position position="21"/>
    </location>
    <ligand>
        <name>(6S)-5-formyl-5,6,7,8-tetrahydrofolate</name>
        <dbReference type="ChEBI" id="CHEBI:57457"/>
    </ligand>
</feature>
<dbReference type="Pfam" id="PF10396">
    <property type="entry name" value="TrmE_N"/>
    <property type="match status" value="1"/>
</dbReference>
<feature type="binding site" evidence="7">
    <location>
        <begin position="241"/>
        <end position="247"/>
    </location>
    <ligand>
        <name>GTP</name>
        <dbReference type="ChEBI" id="CHEBI:37565"/>
    </ligand>
</feature>
<dbReference type="GO" id="GO:0005737">
    <property type="term" value="C:cytoplasm"/>
    <property type="evidence" value="ECO:0007669"/>
    <property type="project" value="UniProtKB-SubCell"/>
</dbReference>
<feature type="binding site" evidence="7">
    <location>
        <position position="243"/>
    </location>
    <ligand>
        <name>K(+)</name>
        <dbReference type="ChEBI" id="CHEBI:29103"/>
    </ligand>
</feature>
<evidence type="ECO:0000313" key="10">
    <source>
        <dbReference type="EMBL" id="ATX33430.1"/>
    </source>
</evidence>
<dbReference type="GO" id="GO:0003924">
    <property type="term" value="F:GTPase activity"/>
    <property type="evidence" value="ECO:0007669"/>
    <property type="project" value="UniProtKB-UniRule"/>
</dbReference>
<comment type="similarity">
    <text evidence="1 7">Belongs to the TRAFAC class TrmE-Era-EngA-EngB-Septin-like GTPase superfamily. TrmE GTPase family.</text>
</comment>
<dbReference type="InterPro" id="IPR027417">
    <property type="entry name" value="P-loop_NTPase"/>
</dbReference>
<feature type="binding site" evidence="7">
    <location>
        <begin position="222"/>
        <end position="227"/>
    </location>
    <ligand>
        <name>GTP</name>
        <dbReference type="ChEBI" id="CHEBI:37565"/>
    </ligand>
</feature>
<dbReference type="InterPro" id="IPR005225">
    <property type="entry name" value="Small_GTP-bd"/>
</dbReference>
<feature type="binding site" evidence="7">
    <location>
        <position position="241"/>
    </location>
    <ligand>
        <name>K(+)</name>
        <dbReference type="ChEBI" id="CHEBI:29103"/>
    </ligand>
</feature>
<evidence type="ECO:0000313" key="11">
    <source>
        <dbReference type="Proteomes" id="UP000230531"/>
    </source>
</evidence>
<keyword evidence="2 7" id="KW-0963">Cytoplasm</keyword>
<dbReference type="GO" id="GO:0002098">
    <property type="term" value="P:tRNA wobble uridine modification"/>
    <property type="evidence" value="ECO:0007669"/>
    <property type="project" value="TreeGrafter"/>
</dbReference>
<evidence type="ECO:0000256" key="3">
    <source>
        <dbReference type="ARBA" id="ARBA00022694"/>
    </source>
</evidence>
<dbReference type="SUPFAM" id="SSF52540">
    <property type="entry name" value="P-loop containing nucleoside triphosphate hydrolases"/>
    <property type="match status" value="1"/>
</dbReference>
<dbReference type="OrthoDB" id="9805918at2"/>
<dbReference type="AlphaFoldDB" id="A0A2K8K496"/>
<protein>
    <recommendedName>
        <fullName evidence="7">tRNA modification GTPase MnmE</fullName>
        <ecNumber evidence="7">3.6.-.-</ecNumber>
    </recommendedName>
</protein>
<dbReference type="GO" id="GO:0005525">
    <property type="term" value="F:GTP binding"/>
    <property type="evidence" value="ECO:0007669"/>
    <property type="project" value="UniProtKB-UniRule"/>
</dbReference>
<keyword evidence="7" id="KW-0378">Hydrolase</keyword>
<dbReference type="InterPro" id="IPR006073">
    <property type="entry name" value="GTP-bd"/>
</dbReference>
<feature type="binding site" evidence="7">
    <location>
        <position position="442"/>
    </location>
    <ligand>
        <name>(6S)-5-formyl-5,6,7,8-tetrahydrofolate</name>
        <dbReference type="ChEBI" id="CHEBI:57457"/>
    </ligand>
</feature>
<dbReference type="SUPFAM" id="SSF103025">
    <property type="entry name" value="Folate-binding domain"/>
    <property type="match status" value="1"/>
</dbReference>
<dbReference type="EMBL" id="CP024798">
    <property type="protein sequence ID" value="ATX33430.1"/>
    <property type="molecule type" value="Genomic_DNA"/>
</dbReference>
<organism evidence="10 11">
    <name type="scientific">Carsonella ruddii</name>
    <dbReference type="NCBI Taxonomy" id="114186"/>
    <lineage>
        <taxon>Bacteria</taxon>
        <taxon>Pseudomonadati</taxon>
        <taxon>Pseudomonadota</taxon>
        <taxon>Gammaproteobacteria</taxon>
        <taxon>Oceanospirillales</taxon>
        <taxon>Halomonadaceae</taxon>
        <taxon>Zymobacter group</taxon>
        <taxon>Candidatus Carsonella</taxon>
    </lineage>
</organism>
<sequence>MKKIIVAQATSEGYASVCIVRISGEHVKQFIEPLIKVKLKTQKLTYTRLYDLNNNFIDFILIVYFKGPKSLTGDDIIEFHLHGSILLSKKLIKILLLMGAKVAKPGEFLEKRYLNGKISLIECEIINNKISFYNENMFNLNLNSQKNIFLSIIKNSKFRLNMLIICLEKSFINEKDTFLNDFIFLKKFLKKFKKLINILLNKINKIKYLKTNFEILIMGKRNVGKSTLFNKMCLNYYSIVTNIPGTTKNIISKEIFFSSKNINLNDTAGLKLKTKNFIEKIGILRNINKILKSDLIIYIVDKFNIKNIFYNMPLNFLKKIKNNLLIIVINKCDLFGIPEGFYKMKSIIVIFLNAKNSVIINNLKCFISKIITNKKILDNNLHYTNIYTLYNKCSKFYENFFCSYDLILENIINFQKKILKISGEYTNNVILNSIFRNFCMGK</sequence>